<reference evidence="7 8" key="1">
    <citation type="submission" date="2019-05" db="EMBL/GenBank/DDBJ databases">
        <authorList>
            <person name="Lee S.D."/>
        </authorList>
    </citation>
    <scope>NUCLEOTIDE SEQUENCE [LARGE SCALE GENOMIC DNA]</scope>
    <source>
        <strain evidence="7 8">GH2-6</strain>
    </source>
</reference>
<accession>A0A5C4JN01</accession>
<dbReference type="Gene3D" id="3.10.20.30">
    <property type="match status" value="1"/>
</dbReference>
<dbReference type="PANTHER" id="PTHR43644:SF1">
    <property type="entry name" value="NAD(P)H-FLAVIN REDUCTASE"/>
    <property type="match status" value="1"/>
</dbReference>
<evidence type="ECO:0000256" key="2">
    <source>
        <dbReference type="ARBA" id="ARBA00022630"/>
    </source>
</evidence>
<dbReference type="GO" id="GO:0016491">
    <property type="term" value="F:oxidoreductase activity"/>
    <property type="evidence" value="ECO:0007669"/>
    <property type="project" value="InterPro"/>
</dbReference>
<dbReference type="InterPro" id="IPR017938">
    <property type="entry name" value="Riboflavin_synthase-like_b-brl"/>
</dbReference>
<dbReference type="Proteomes" id="UP000307874">
    <property type="component" value="Unassembled WGS sequence"/>
</dbReference>
<dbReference type="Gene3D" id="3.40.50.80">
    <property type="entry name" value="Nucleotide-binding domain of ferredoxin-NADP reductase (FNR) module"/>
    <property type="match status" value="1"/>
</dbReference>
<dbReference type="SUPFAM" id="SSF54292">
    <property type="entry name" value="2Fe-2S ferredoxin-like"/>
    <property type="match status" value="1"/>
</dbReference>
<evidence type="ECO:0000259" key="6">
    <source>
        <dbReference type="PROSITE" id="PS51384"/>
    </source>
</evidence>
<dbReference type="SUPFAM" id="SSF63380">
    <property type="entry name" value="Riboflavin synthase domain-like"/>
    <property type="match status" value="1"/>
</dbReference>
<reference evidence="7 8" key="2">
    <citation type="submission" date="2019-06" db="EMBL/GenBank/DDBJ databases">
        <title>Martelella lutilitoris sp. nov., isolated from a tidal mudflat.</title>
        <authorList>
            <person name="Kim Y.-J."/>
        </authorList>
    </citation>
    <scope>NUCLEOTIDE SEQUENCE [LARGE SCALE GENOMIC DNA]</scope>
    <source>
        <strain evidence="7 8">GH2-6</strain>
    </source>
</reference>
<dbReference type="InterPro" id="IPR017927">
    <property type="entry name" value="FAD-bd_FR_type"/>
</dbReference>
<keyword evidence="8" id="KW-1185">Reference proteome</keyword>
<dbReference type="Pfam" id="PF00111">
    <property type="entry name" value="Fer2"/>
    <property type="match status" value="1"/>
</dbReference>
<evidence type="ECO:0000313" key="7">
    <source>
        <dbReference type="EMBL" id="TNB46843.1"/>
    </source>
</evidence>
<keyword evidence="1" id="KW-0813">Transport</keyword>
<dbReference type="PANTHER" id="PTHR43644">
    <property type="entry name" value="NA(+)-TRANSLOCATING NADH-QUINONE REDUCTASE SUBUNIT"/>
    <property type="match status" value="1"/>
</dbReference>
<dbReference type="Pfam" id="PF00175">
    <property type="entry name" value="NAD_binding_1"/>
    <property type="match status" value="1"/>
</dbReference>
<dbReference type="PROSITE" id="PS00197">
    <property type="entry name" value="2FE2S_FER_1"/>
    <property type="match status" value="1"/>
</dbReference>
<dbReference type="CDD" id="cd00207">
    <property type="entry name" value="fer2"/>
    <property type="match status" value="1"/>
</dbReference>
<dbReference type="Gene3D" id="2.40.30.10">
    <property type="entry name" value="Translation factors"/>
    <property type="match status" value="1"/>
</dbReference>
<keyword evidence="3" id="KW-0274">FAD</keyword>
<gene>
    <name evidence="7" type="ORF">FF124_14900</name>
</gene>
<dbReference type="EMBL" id="VCLB01000008">
    <property type="protein sequence ID" value="TNB46843.1"/>
    <property type="molecule type" value="Genomic_DNA"/>
</dbReference>
<dbReference type="AlphaFoldDB" id="A0A5C4JN01"/>
<feature type="domain" description="2Fe-2S ferredoxin-type" evidence="5">
    <location>
        <begin position="3"/>
        <end position="93"/>
    </location>
</feature>
<dbReference type="GO" id="GO:0051537">
    <property type="term" value="F:2 iron, 2 sulfur cluster binding"/>
    <property type="evidence" value="ECO:0007669"/>
    <property type="project" value="InterPro"/>
</dbReference>
<dbReference type="PRINTS" id="PR00410">
    <property type="entry name" value="PHEHYDRXLASE"/>
</dbReference>
<keyword evidence="4" id="KW-0408">Iron</keyword>
<proteinExistence type="predicted"/>
<dbReference type="InterPro" id="IPR001041">
    <property type="entry name" value="2Fe-2S_ferredoxin-type"/>
</dbReference>
<evidence type="ECO:0000313" key="8">
    <source>
        <dbReference type="Proteomes" id="UP000307874"/>
    </source>
</evidence>
<protein>
    <submittedName>
        <fullName evidence="7">2Fe-2S iron-sulfur cluster binding domain-containing protein</fullName>
    </submittedName>
</protein>
<dbReference type="InterPro" id="IPR001433">
    <property type="entry name" value="OxRdtase_FAD/NAD-bd"/>
</dbReference>
<evidence type="ECO:0000256" key="4">
    <source>
        <dbReference type="ARBA" id="ARBA00023004"/>
    </source>
</evidence>
<dbReference type="InterPro" id="IPR008333">
    <property type="entry name" value="Cbr1-like_FAD-bd_dom"/>
</dbReference>
<sequence>MAFRLTVEPIGETIEVREDQTILDACLRQGIWLPHACGHGLCGTCKVDVLEGEVDHADASSFALMDFEREDGKTLACCARLTEDVVIEAEIDEDEDAEHIPIRDFSATVTKIADLTPDIKGIWLTIDGDPIRFQPGQYINLTVPGVEGPRAFSIASSPKDGAMIELNVRKVPGGKATPLLHESLKEGDHLSFTGPYGQFFTRRSRGGTQIFVGGGSGLSSPKSMVLDLLENGWDEPVYLFQGARGLKDLYYRDLFERLAAEHANFHYIPALSEPDPNDGWAGETGFIHEALQRAFPDGFADMTAYLCGPPPMIEATIRTLMRGFLFEEGIFTEKFLTAADEDKIKSPVFRRI</sequence>
<keyword evidence="2" id="KW-0285">Flavoprotein</keyword>
<dbReference type="InterPro" id="IPR012675">
    <property type="entry name" value="Beta-grasp_dom_sf"/>
</dbReference>
<dbReference type="PROSITE" id="PS51085">
    <property type="entry name" value="2FE2S_FER_2"/>
    <property type="match status" value="1"/>
</dbReference>
<evidence type="ECO:0000259" key="5">
    <source>
        <dbReference type="PROSITE" id="PS51085"/>
    </source>
</evidence>
<organism evidence="7 8">
    <name type="scientific">Martelella lutilitoris</name>
    <dbReference type="NCBI Taxonomy" id="2583532"/>
    <lineage>
        <taxon>Bacteria</taxon>
        <taxon>Pseudomonadati</taxon>
        <taxon>Pseudomonadota</taxon>
        <taxon>Alphaproteobacteria</taxon>
        <taxon>Hyphomicrobiales</taxon>
        <taxon>Aurantimonadaceae</taxon>
        <taxon>Martelella</taxon>
    </lineage>
</organism>
<dbReference type="InterPro" id="IPR036010">
    <property type="entry name" value="2Fe-2S_ferredoxin-like_sf"/>
</dbReference>
<evidence type="ECO:0000256" key="1">
    <source>
        <dbReference type="ARBA" id="ARBA00022448"/>
    </source>
</evidence>
<comment type="caution">
    <text evidence="7">The sequence shown here is derived from an EMBL/GenBank/DDBJ whole genome shotgun (WGS) entry which is preliminary data.</text>
</comment>
<dbReference type="OrthoDB" id="9806195at2"/>
<evidence type="ECO:0000256" key="3">
    <source>
        <dbReference type="ARBA" id="ARBA00022827"/>
    </source>
</evidence>
<dbReference type="InterPro" id="IPR006058">
    <property type="entry name" value="2Fe2S_fd_BS"/>
</dbReference>
<name>A0A5C4JN01_9HYPH</name>
<dbReference type="PROSITE" id="PS51384">
    <property type="entry name" value="FAD_FR"/>
    <property type="match status" value="1"/>
</dbReference>
<dbReference type="Pfam" id="PF00970">
    <property type="entry name" value="FAD_binding_6"/>
    <property type="match status" value="1"/>
</dbReference>
<dbReference type="SUPFAM" id="SSF52343">
    <property type="entry name" value="Ferredoxin reductase-like, C-terminal NADP-linked domain"/>
    <property type="match status" value="1"/>
</dbReference>
<dbReference type="InterPro" id="IPR039261">
    <property type="entry name" value="FNR_nucleotide-bd"/>
</dbReference>
<dbReference type="RefSeq" id="WP_138749282.1">
    <property type="nucleotide sequence ID" value="NZ_VCLB01000008.1"/>
</dbReference>
<feature type="domain" description="FAD-binding FR-type" evidence="6">
    <location>
        <begin position="102"/>
        <end position="202"/>
    </location>
</feature>